<dbReference type="RefSeq" id="WP_164355625.1">
    <property type="nucleotide sequence ID" value="NZ_JAABNT010000020.1"/>
</dbReference>
<feature type="domain" description="Potassium channel" evidence="2">
    <location>
        <begin position="80"/>
        <end position="133"/>
    </location>
</feature>
<dbReference type="EMBL" id="JAABNT010000020">
    <property type="protein sequence ID" value="NEK24700.1"/>
    <property type="molecule type" value="Genomic_DNA"/>
</dbReference>
<dbReference type="AlphaFoldDB" id="A0A6P0CH43"/>
<dbReference type="InterPro" id="IPR013099">
    <property type="entry name" value="K_chnl_dom"/>
</dbReference>
<organism evidence="3 4">
    <name type="scientific">Sulfitobacter sediminilitoris</name>
    <dbReference type="NCBI Taxonomy" id="2698830"/>
    <lineage>
        <taxon>Bacteria</taxon>
        <taxon>Pseudomonadati</taxon>
        <taxon>Pseudomonadota</taxon>
        <taxon>Alphaproteobacteria</taxon>
        <taxon>Rhodobacterales</taxon>
        <taxon>Roseobacteraceae</taxon>
        <taxon>Sulfitobacter</taxon>
    </lineage>
</organism>
<gene>
    <name evidence="3" type="ORF">GV827_20195</name>
</gene>
<evidence type="ECO:0000313" key="3">
    <source>
        <dbReference type="EMBL" id="NEK24700.1"/>
    </source>
</evidence>
<keyword evidence="1" id="KW-1133">Transmembrane helix</keyword>
<dbReference type="Pfam" id="PF07885">
    <property type="entry name" value="Ion_trans_2"/>
    <property type="match status" value="1"/>
</dbReference>
<name>A0A6P0CH43_9RHOB</name>
<dbReference type="SUPFAM" id="SSF81324">
    <property type="entry name" value="Voltage-gated potassium channels"/>
    <property type="match status" value="1"/>
</dbReference>
<sequence length="141" mass="15386">MPVAVQIALGSALLIICATIHISVAMVTVAWLRAKQPLRHGLTYWSGFKTISALFLFLLFSHTVQIYVWAFTFWASGALQGYEAPIYFSLVTYTTLGYGDITLTETFRILGAMASVCGILMFGLTTAFLVGVIARLLGTKP</sequence>
<keyword evidence="3" id="KW-0407">Ion channel</keyword>
<keyword evidence="4" id="KW-1185">Reference proteome</keyword>
<evidence type="ECO:0000256" key="1">
    <source>
        <dbReference type="SAM" id="Phobius"/>
    </source>
</evidence>
<dbReference type="Gene3D" id="1.10.287.70">
    <property type="match status" value="1"/>
</dbReference>
<proteinExistence type="predicted"/>
<keyword evidence="1" id="KW-0472">Membrane</keyword>
<keyword evidence="3" id="KW-0406">Ion transport</keyword>
<keyword evidence="1" id="KW-0812">Transmembrane</keyword>
<evidence type="ECO:0000259" key="2">
    <source>
        <dbReference type="Pfam" id="PF07885"/>
    </source>
</evidence>
<comment type="caution">
    <text evidence="3">The sequence shown here is derived from an EMBL/GenBank/DDBJ whole genome shotgun (WGS) entry which is preliminary data.</text>
</comment>
<feature type="transmembrane region" description="Helical" evidence="1">
    <location>
        <begin position="12"/>
        <end position="32"/>
    </location>
</feature>
<feature type="transmembrane region" description="Helical" evidence="1">
    <location>
        <begin position="110"/>
        <end position="137"/>
    </location>
</feature>
<dbReference type="GO" id="GO:0034220">
    <property type="term" value="P:monoatomic ion transmembrane transport"/>
    <property type="evidence" value="ECO:0007669"/>
    <property type="project" value="UniProtKB-KW"/>
</dbReference>
<keyword evidence="3" id="KW-0813">Transport</keyword>
<reference evidence="3 4" key="1">
    <citation type="submission" date="2020-01" db="EMBL/GenBank/DDBJ databases">
        <title>Sulfitobacter sediminilitoris sp. nov., isolated from a tidal flat.</title>
        <authorList>
            <person name="Park S."/>
            <person name="Yoon J.-H."/>
        </authorList>
    </citation>
    <scope>NUCLEOTIDE SEQUENCE [LARGE SCALE GENOMIC DNA]</scope>
    <source>
        <strain evidence="3 4">JBTF-M27</strain>
    </source>
</reference>
<dbReference type="Proteomes" id="UP000468591">
    <property type="component" value="Unassembled WGS sequence"/>
</dbReference>
<feature type="transmembrane region" description="Helical" evidence="1">
    <location>
        <begin position="53"/>
        <end position="74"/>
    </location>
</feature>
<evidence type="ECO:0000313" key="4">
    <source>
        <dbReference type="Proteomes" id="UP000468591"/>
    </source>
</evidence>
<accession>A0A6P0CH43</accession>
<protein>
    <submittedName>
        <fullName evidence="3">Two pore domain potassium channel family protein</fullName>
    </submittedName>
</protein>